<evidence type="ECO:0000313" key="1">
    <source>
        <dbReference type="EMBL" id="KAK7264997.1"/>
    </source>
</evidence>
<accession>A0AAN9I3Y5</accession>
<name>A0AAN9I3Y5_CLITE</name>
<keyword evidence="2" id="KW-1185">Reference proteome</keyword>
<proteinExistence type="predicted"/>
<gene>
    <name evidence="1" type="ORF">RJT34_32612</name>
</gene>
<comment type="caution">
    <text evidence="1">The sequence shown here is derived from an EMBL/GenBank/DDBJ whole genome shotgun (WGS) entry which is preliminary data.</text>
</comment>
<protein>
    <submittedName>
        <fullName evidence="1">Uncharacterized protein</fullName>
    </submittedName>
</protein>
<dbReference type="AlphaFoldDB" id="A0AAN9I3Y5"/>
<sequence>MQKKNLLSFLPTSLKIVAEEDSPLLGSFITLLEDDPPSILLVFRNNITSLFSLCHKEEAKHSLLLLFVPTYHYHPCSYFGMNIS</sequence>
<dbReference type="EMBL" id="JAYKXN010000008">
    <property type="protein sequence ID" value="KAK7264997.1"/>
    <property type="molecule type" value="Genomic_DNA"/>
</dbReference>
<organism evidence="1 2">
    <name type="scientific">Clitoria ternatea</name>
    <name type="common">Butterfly pea</name>
    <dbReference type="NCBI Taxonomy" id="43366"/>
    <lineage>
        <taxon>Eukaryota</taxon>
        <taxon>Viridiplantae</taxon>
        <taxon>Streptophyta</taxon>
        <taxon>Embryophyta</taxon>
        <taxon>Tracheophyta</taxon>
        <taxon>Spermatophyta</taxon>
        <taxon>Magnoliopsida</taxon>
        <taxon>eudicotyledons</taxon>
        <taxon>Gunneridae</taxon>
        <taxon>Pentapetalae</taxon>
        <taxon>rosids</taxon>
        <taxon>fabids</taxon>
        <taxon>Fabales</taxon>
        <taxon>Fabaceae</taxon>
        <taxon>Papilionoideae</taxon>
        <taxon>50 kb inversion clade</taxon>
        <taxon>NPAAA clade</taxon>
        <taxon>indigoferoid/millettioid clade</taxon>
        <taxon>Phaseoleae</taxon>
        <taxon>Clitoria</taxon>
    </lineage>
</organism>
<reference evidence="1 2" key="1">
    <citation type="submission" date="2024-01" db="EMBL/GenBank/DDBJ databases">
        <title>The genomes of 5 underutilized Papilionoideae crops provide insights into root nodulation and disease resistance.</title>
        <authorList>
            <person name="Yuan L."/>
        </authorList>
    </citation>
    <scope>NUCLEOTIDE SEQUENCE [LARGE SCALE GENOMIC DNA]</scope>
    <source>
        <strain evidence="1">LY-2023</strain>
        <tissue evidence="1">Leaf</tissue>
    </source>
</reference>
<evidence type="ECO:0000313" key="2">
    <source>
        <dbReference type="Proteomes" id="UP001359559"/>
    </source>
</evidence>
<dbReference type="Proteomes" id="UP001359559">
    <property type="component" value="Unassembled WGS sequence"/>
</dbReference>